<keyword evidence="1" id="KW-0472">Membrane</keyword>
<keyword evidence="1" id="KW-1133">Transmembrane helix</keyword>
<evidence type="ECO:0000256" key="1">
    <source>
        <dbReference type="SAM" id="Phobius"/>
    </source>
</evidence>
<feature type="transmembrane region" description="Helical" evidence="1">
    <location>
        <begin position="111"/>
        <end position="132"/>
    </location>
</feature>
<evidence type="ECO:0000313" key="3">
    <source>
        <dbReference type="Proteomes" id="UP001165492"/>
    </source>
</evidence>
<dbReference type="InterPro" id="IPR025671">
    <property type="entry name" value="HXXEE"/>
</dbReference>
<feature type="transmembrane region" description="Helical" evidence="1">
    <location>
        <begin position="55"/>
        <end position="77"/>
    </location>
</feature>
<accession>A0ABS8I008</accession>
<name>A0ABS8I008_9FIRM</name>
<evidence type="ECO:0000313" key="2">
    <source>
        <dbReference type="EMBL" id="MCC5468755.1"/>
    </source>
</evidence>
<reference evidence="2" key="1">
    <citation type="submission" date="2021-11" db="EMBL/GenBank/DDBJ databases">
        <title>Description of a new species Pelosinus isolated from the bottom sediments of Lake Baikal.</title>
        <authorList>
            <person name="Zakharyuk A."/>
        </authorList>
    </citation>
    <scope>NUCLEOTIDE SEQUENCE</scope>
    <source>
        <strain evidence="2">Bkl1</strain>
    </source>
</reference>
<organism evidence="2 3">
    <name type="scientific">Pelosinus baikalensis</name>
    <dbReference type="NCBI Taxonomy" id="2892015"/>
    <lineage>
        <taxon>Bacteria</taxon>
        <taxon>Bacillati</taxon>
        <taxon>Bacillota</taxon>
        <taxon>Negativicutes</taxon>
        <taxon>Selenomonadales</taxon>
        <taxon>Sporomusaceae</taxon>
        <taxon>Pelosinus</taxon>
    </lineage>
</organism>
<keyword evidence="3" id="KW-1185">Reference proteome</keyword>
<keyword evidence="1" id="KW-0812">Transmembrane</keyword>
<proteinExistence type="predicted"/>
<dbReference type="RefSeq" id="WP_229537605.1">
    <property type="nucleotide sequence ID" value="NZ_JAJHJB010000153.1"/>
</dbReference>
<sequence length="146" mass="17279">MMHIDSLMWLLPITFMFHDFEEIIFLPLWLKKNKDYIINKYPRIGKRIFLRFERVSSASFAIAVFEEFLILSGLTFLCVEYNYYSFFAVLTIVYLIHVIGHIIQSLALKKYIPAVGTAILTGIYNVYTIYILNVLDYLNWKFILVT</sequence>
<comment type="caution">
    <text evidence="2">The sequence shown here is derived from an EMBL/GenBank/DDBJ whole genome shotgun (WGS) entry which is preliminary data.</text>
</comment>
<feature type="transmembrane region" description="Helical" evidence="1">
    <location>
        <begin position="83"/>
        <end position="104"/>
    </location>
</feature>
<dbReference type="Proteomes" id="UP001165492">
    <property type="component" value="Unassembled WGS sequence"/>
</dbReference>
<dbReference type="EMBL" id="JAJHJB010000153">
    <property type="protein sequence ID" value="MCC5468755.1"/>
    <property type="molecule type" value="Genomic_DNA"/>
</dbReference>
<gene>
    <name evidence="2" type="ORF">LMF89_25895</name>
</gene>
<protein>
    <submittedName>
        <fullName evidence="2">HXXEE domain-containing protein</fullName>
    </submittedName>
</protein>
<feature type="non-terminal residue" evidence="2">
    <location>
        <position position="146"/>
    </location>
</feature>
<dbReference type="Pfam" id="PF13787">
    <property type="entry name" value="HXXEE"/>
    <property type="match status" value="1"/>
</dbReference>
<feature type="transmembrane region" description="Helical" evidence="1">
    <location>
        <begin position="6"/>
        <end position="30"/>
    </location>
</feature>